<name>A0A8T1WBI7_9STRA</name>
<feature type="coiled-coil region" evidence="1">
    <location>
        <begin position="93"/>
        <end position="138"/>
    </location>
</feature>
<feature type="coiled-coil region" evidence="1">
    <location>
        <begin position="280"/>
        <end position="307"/>
    </location>
</feature>
<reference evidence="3" key="1">
    <citation type="submission" date="2021-02" db="EMBL/GenBank/DDBJ databases">
        <authorList>
            <person name="Palmer J.M."/>
        </authorList>
    </citation>
    <scope>NUCLEOTIDE SEQUENCE</scope>
    <source>
        <strain evidence="3">SCRP734</strain>
    </source>
</reference>
<feature type="compositionally biased region" description="Polar residues" evidence="2">
    <location>
        <begin position="383"/>
        <end position="395"/>
    </location>
</feature>
<feature type="region of interest" description="Disordered" evidence="2">
    <location>
        <begin position="383"/>
        <end position="410"/>
    </location>
</feature>
<protein>
    <submittedName>
        <fullName evidence="3">Uncharacterized protein</fullName>
    </submittedName>
</protein>
<evidence type="ECO:0000313" key="3">
    <source>
        <dbReference type="EMBL" id="KAG7389540.1"/>
    </source>
</evidence>
<evidence type="ECO:0000256" key="2">
    <source>
        <dbReference type="SAM" id="MobiDB-lite"/>
    </source>
</evidence>
<gene>
    <name evidence="3" type="ORF">PHYPSEUDO_010185</name>
</gene>
<keyword evidence="1" id="KW-0175">Coiled coil</keyword>
<evidence type="ECO:0000313" key="4">
    <source>
        <dbReference type="Proteomes" id="UP000694044"/>
    </source>
</evidence>
<organism evidence="3 4">
    <name type="scientific">Phytophthora pseudosyringae</name>
    <dbReference type="NCBI Taxonomy" id="221518"/>
    <lineage>
        <taxon>Eukaryota</taxon>
        <taxon>Sar</taxon>
        <taxon>Stramenopiles</taxon>
        <taxon>Oomycota</taxon>
        <taxon>Peronosporomycetes</taxon>
        <taxon>Peronosporales</taxon>
        <taxon>Peronosporaceae</taxon>
        <taxon>Phytophthora</taxon>
    </lineage>
</organism>
<feature type="region of interest" description="Disordered" evidence="2">
    <location>
        <begin position="1"/>
        <end position="89"/>
    </location>
</feature>
<evidence type="ECO:0000256" key="1">
    <source>
        <dbReference type="SAM" id="Coils"/>
    </source>
</evidence>
<dbReference type="EMBL" id="JAGDFM010000043">
    <property type="protein sequence ID" value="KAG7389540.1"/>
    <property type="molecule type" value="Genomic_DNA"/>
</dbReference>
<dbReference type="AlphaFoldDB" id="A0A8T1WBI7"/>
<accession>A0A8T1WBI7</accession>
<dbReference type="OrthoDB" id="167922at2759"/>
<dbReference type="Proteomes" id="UP000694044">
    <property type="component" value="Unassembled WGS sequence"/>
</dbReference>
<feature type="coiled-coil region" evidence="1">
    <location>
        <begin position="167"/>
        <end position="236"/>
    </location>
</feature>
<sequence>MDPSSPAQAWGQHRQVTLSSSNQQNGHSTDLDRRFAAKKQVVDLHGATASSASPELENSADNPDDSDQERGESEHETQGDNEDETHQALAQRCRQLQEDVEVLASHMETQEKAHERERKDAEEQRLALLQANAAHEHELNGLRVERDALFKQNARMVAQHAEDERLANDARESQDELLRALAQQQQQTELIQSAVARASQDRMEARKALDKAQMHCRRLEEELSSAHAQVLHLQNERDTLKAALDATVTGAAGFEARQLQAQDEVIASLRADLVQMDFELKTLSVDKASLEEQTEKLQLRLATSERSADYVVVPLGNNSTSDAMAKRKGQKKRTTIRPVRSTREDTSRRGSDLFNNLMELPNAVSEQQECANATIWLSPSTSYFSPSCRTSQSEQDQGRRGSFRGRIAPPTGLASFVAKTVQSARKHLTTPLQHTFGSPQYK</sequence>
<feature type="compositionally biased region" description="Polar residues" evidence="2">
    <location>
        <begin position="14"/>
        <end position="28"/>
    </location>
</feature>
<feature type="compositionally biased region" description="Basic and acidic residues" evidence="2">
    <location>
        <begin position="68"/>
        <end position="78"/>
    </location>
</feature>
<keyword evidence="4" id="KW-1185">Reference proteome</keyword>
<proteinExistence type="predicted"/>
<comment type="caution">
    <text evidence="3">The sequence shown here is derived from an EMBL/GenBank/DDBJ whole genome shotgun (WGS) entry which is preliminary data.</text>
</comment>